<protein>
    <submittedName>
        <fullName evidence="1">Uncharacterized protein</fullName>
    </submittedName>
</protein>
<dbReference type="RefSeq" id="WP_072791326.1">
    <property type="nucleotide sequence ID" value="NZ_FQUL01000026.1"/>
</dbReference>
<organism evidence="1 2">
    <name type="scientific">Ferrithrix thermotolerans DSM 19514</name>
    <dbReference type="NCBI Taxonomy" id="1121881"/>
    <lineage>
        <taxon>Bacteria</taxon>
        <taxon>Bacillati</taxon>
        <taxon>Actinomycetota</taxon>
        <taxon>Acidimicrobiia</taxon>
        <taxon>Acidimicrobiales</taxon>
        <taxon>Acidimicrobiaceae</taxon>
        <taxon>Ferrithrix</taxon>
    </lineage>
</organism>
<evidence type="ECO:0000313" key="1">
    <source>
        <dbReference type="EMBL" id="SHE81752.1"/>
    </source>
</evidence>
<name>A0A1M4WLA5_9ACTN</name>
<proteinExistence type="predicted"/>
<dbReference type="EMBL" id="FQUL01000026">
    <property type="protein sequence ID" value="SHE81752.1"/>
    <property type="molecule type" value="Genomic_DNA"/>
</dbReference>
<dbReference type="AlphaFoldDB" id="A0A1M4WLA5"/>
<evidence type="ECO:0000313" key="2">
    <source>
        <dbReference type="Proteomes" id="UP000184295"/>
    </source>
</evidence>
<sequence>MVVGESPEEGGNDLPPFDIEMLASSLRYDLRDLDVFLPTLIDKIASLQIGSVSLKRKKKFLGSGSLEKAELGMGDLVFRITPQASGSSPQCVISKVIGGVSVKNQQVTLEVWLKELIKETATRASQAGRDREAILKILGAS</sequence>
<reference evidence="2" key="1">
    <citation type="submission" date="2016-11" db="EMBL/GenBank/DDBJ databases">
        <authorList>
            <person name="Varghese N."/>
            <person name="Submissions S."/>
        </authorList>
    </citation>
    <scope>NUCLEOTIDE SEQUENCE [LARGE SCALE GENOMIC DNA]</scope>
    <source>
        <strain evidence="2">DSM 19514</strain>
    </source>
</reference>
<keyword evidence="2" id="KW-1185">Reference proteome</keyword>
<accession>A0A1M4WLA5</accession>
<gene>
    <name evidence="1" type="ORF">SAMN02745225_01705</name>
</gene>
<dbReference type="Proteomes" id="UP000184295">
    <property type="component" value="Unassembled WGS sequence"/>
</dbReference>
<dbReference type="STRING" id="1121881.SAMN02745225_01705"/>